<comment type="subunit">
    <text evidence="4">Monomer.</text>
</comment>
<dbReference type="GO" id="GO:0016791">
    <property type="term" value="F:phosphatase activity"/>
    <property type="evidence" value="ECO:0007669"/>
    <property type="project" value="InterPro"/>
</dbReference>
<dbReference type="NCBIfam" id="NF006506">
    <property type="entry name" value="PRK08942.1"/>
    <property type="match status" value="1"/>
</dbReference>
<evidence type="ECO:0000256" key="1">
    <source>
        <dbReference type="ARBA" id="ARBA00001946"/>
    </source>
</evidence>
<keyword evidence="6" id="KW-0479">Metal-binding</keyword>
<evidence type="ECO:0000313" key="10">
    <source>
        <dbReference type="EMBL" id="EQD37848.1"/>
    </source>
</evidence>
<evidence type="ECO:0000256" key="4">
    <source>
        <dbReference type="ARBA" id="ARBA00011245"/>
    </source>
</evidence>
<dbReference type="AlphaFoldDB" id="T0YXQ2"/>
<dbReference type="GO" id="GO:0005975">
    <property type="term" value="P:carbohydrate metabolic process"/>
    <property type="evidence" value="ECO:0007669"/>
    <property type="project" value="InterPro"/>
</dbReference>
<dbReference type="PANTHER" id="PTHR42891:SF1">
    <property type="entry name" value="D-GLYCERO-BETA-D-MANNO-HEPTOSE-1,7-BISPHOSPHATE 7-PHOSPHATASE"/>
    <property type="match status" value="1"/>
</dbReference>
<feature type="non-terminal residue" evidence="10">
    <location>
        <position position="115"/>
    </location>
</feature>
<dbReference type="InterPro" id="IPR013954">
    <property type="entry name" value="PNK3P"/>
</dbReference>
<evidence type="ECO:0000256" key="8">
    <source>
        <dbReference type="ARBA" id="ARBA00023277"/>
    </source>
</evidence>
<dbReference type="NCBIfam" id="TIGR01662">
    <property type="entry name" value="HAD-SF-IIIA"/>
    <property type="match status" value="1"/>
</dbReference>
<dbReference type="InterPro" id="IPR006549">
    <property type="entry name" value="HAD-SF_hydro_IIIA"/>
</dbReference>
<dbReference type="GO" id="GO:0005737">
    <property type="term" value="C:cytoplasm"/>
    <property type="evidence" value="ECO:0007669"/>
    <property type="project" value="UniProtKB-SubCell"/>
</dbReference>
<organism evidence="10">
    <name type="scientific">mine drainage metagenome</name>
    <dbReference type="NCBI Taxonomy" id="410659"/>
    <lineage>
        <taxon>unclassified sequences</taxon>
        <taxon>metagenomes</taxon>
        <taxon>ecological metagenomes</taxon>
    </lineage>
</organism>
<name>T0YXQ2_9ZZZZ</name>
<reference evidence="10" key="2">
    <citation type="journal article" date="2014" name="ISME J.">
        <title>Microbial stratification in low pH oxic and suboxic macroscopic growths along an acid mine drainage.</title>
        <authorList>
            <person name="Mendez-Garcia C."/>
            <person name="Mesa V."/>
            <person name="Sprenger R.R."/>
            <person name="Richter M."/>
            <person name="Diez M.S."/>
            <person name="Solano J."/>
            <person name="Bargiela R."/>
            <person name="Golyshina O.V."/>
            <person name="Manteca A."/>
            <person name="Ramos J.L."/>
            <person name="Gallego J.R."/>
            <person name="Llorente I."/>
            <person name="Martins Dos Santos V.A."/>
            <person name="Jensen O.N."/>
            <person name="Pelaez A.I."/>
            <person name="Sanchez J."/>
            <person name="Ferrer M."/>
        </authorList>
    </citation>
    <scope>NUCLEOTIDE SEQUENCE</scope>
</reference>
<keyword evidence="5" id="KW-0963">Cytoplasm</keyword>
<evidence type="ECO:0000256" key="5">
    <source>
        <dbReference type="ARBA" id="ARBA00022490"/>
    </source>
</evidence>
<dbReference type="NCBIfam" id="TIGR01656">
    <property type="entry name" value="Histidinol-ppas"/>
    <property type="match status" value="1"/>
</dbReference>
<comment type="cofactor">
    <cofactor evidence="1">
        <name>Mg(2+)</name>
        <dbReference type="ChEBI" id="CHEBI:18420"/>
    </cofactor>
</comment>
<comment type="similarity">
    <text evidence="3">Belongs to the GmhB family.</text>
</comment>
<evidence type="ECO:0000256" key="9">
    <source>
        <dbReference type="ARBA" id="ARBA00031828"/>
    </source>
</evidence>
<gene>
    <name evidence="10" type="ORF">B1A_17357</name>
</gene>
<keyword evidence="8" id="KW-0119">Carbohydrate metabolism</keyword>
<dbReference type="Gene3D" id="3.40.50.1000">
    <property type="entry name" value="HAD superfamily/HAD-like"/>
    <property type="match status" value="1"/>
</dbReference>
<dbReference type="InterPro" id="IPR036412">
    <property type="entry name" value="HAD-like_sf"/>
</dbReference>
<keyword evidence="7" id="KW-0378">Hydrolase</keyword>
<protein>
    <recommendedName>
        <fullName evidence="9">D,D-heptose 1,7-bisphosphate phosphatase</fullName>
    </recommendedName>
</protein>
<proteinExistence type="inferred from homology"/>
<sequence length="115" mass="12709">MSLIILDRDGVINADSDRFIKSPEEWHPIPGSLAAIARLNHAGYQVVIATNQSGIARGLFDLTTLNAIHQKMIDALAQQGGLIEAIFFCPHARESRCHCRKPAPGLFEEIGQRYN</sequence>
<accession>T0YXQ2</accession>
<dbReference type="GO" id="GO:0046872">
    <property type="term" value="F:metal ion binding"/>
    <property type="evidence" value="ECO:0007669"/>
    <property type="project" value="UniProtKB-KW"/>
</dbReference>
<reference evidence="10" key="1">
    <citation type="submission" date="2013-08" db="EMBL/GenBank/DDBJ databases">
        <authorList>
            <person name="Mendez C."/>
            <person name="Richter M."/>
            <person name="Ferrer M."/>
            <person name="Sanchez J."/>
        </authorList>
    </citation>
    <scope>NUCLEOTIDE SEQUENCE</scope>
</reference>
<comment type="subcellular location">
    <subcellularLocation>
        <location evidence="2">Cytoplasm</location>
    </subcellularLocation>
</comment>
<dbReference type="InterPro" id="IPR006543">
    <property type="entry name" value="Histidinol-phos"/>
</dbReference>
<comment type="caution">
    <text evidence="10">The sequence shown here is derived from an EMBL/GenBank/DDBJ whole genome shotgun (WGS) entry which is preliminary data.</text>
</comment>
<dbReference type="Pfam" id="PF08645">
    <property type="entry name" value="PNK3P"/>
    <property type="match status" value="1"/>
</dbReference>
<evidence type="ECO:0000256" key="3">
    <source>
        <dbReference type="ARBA" id="ARBA00005628"/>
    </source>
</evidence>
<evidence type="ECO:0000256" key="2">
    <source>
        <dbReference type="ARBA" id="ARBA00004496"/>
    </source>
</evidence>
<dbReference type="InterPro" id="IPR023214">
    <property type="entry name" value="HAD_sf"/>
</dbReference>
<evidence type="ECO:0000256" key="7">
    <source>
        <dbReference type="ARBA" id="ARBA00022801"/>
    </source>
</evidence>
<dbReference type="PANTHER" id="PTHR42891">
    <property type="entry name" value="D-GLYCERO-BETA-D-MANNO-HEPTOSE-1,7-BISPHOSPHATE 7-PHOSPHATASE"/>
    <property type="match status" value="1"/>
</dbReference>
<evidence type="ECO:0000256" key="6">
    <source>
        <dbReference type="ARBA" id="ARBA00022723"/>
    </source>
</evidence>
<dbReference type="EMBL" id="AUZX01012772">
    <property type="protein sequence ID" value="EQD37848.1"/>
    <property type="molecule type" value="Genomic_DNA"/>
</dbReference>
<dbReference type="InterPro" id="IPR004446">
    <property type="entry name" value="Heptose_bisP_phosphatase"/>
</dbReference>
<dbReference type="SUPFAM" id="SSF56784">
    <property type="entry name" value="HAD-like"/>
    <property type="match status" value="1"/>
</dbReference>